<dbReference type="OrthoDB" id="3335676at2"/>
<feature type="region of interest" description="Disordered" evidence="8">
    <location>
        <begin position="1"/>
        <end position="20"/>
    </location>
</feature>
<evidence type="ECO:0000256" key="6">
    <source>
        <dbReference type="PIRSR" id="PIRSR602129-50"/>
    </source>
</evidence>
<dbReference type="InterPro" id="IPR002129">
    <property type="entry name" value="PyrdxlP-dep_de-COase"/>
</dbReference>
<evidence type="ECO:0000256" key="1">
    <source>
        <dbReference type="ARBA" id="ARBA00001933"/>
    </source>
</evidence>
<protein>
    <submittedName>
        <fullName evidence="9">L-2,4-diaminobutyrate decarboxylase</fullName>
        <ecNumber evidence="9">4.1.1.86</ecNumber>
    </submittedName>
</protein>
<dbReference type="InterPro" id="IPR015424">
    <property type="entry name" value="PyrdxlP-dep_Trfase"/>
</dbReference>
<gene>
    <name evidence="9" type="primary">ddc_3</name>
    <name evidence="9" type="ORF">RS81_02232</name>
</gene>
<dbReference type="RefSeq" id="WP_084613569.1">
    <property type="nucleotide sequence ID" value="NZ_JYIZ01000052.1"/>
</dbReference>
<evidence type="ECO:0000256" key="4">
    <source>
        <dbReference type="ARBA" id="ARBA00022898"/>
    </source>
</evidence>
<dbReference type="PATRIC" id="fig|92835.4.peg.2267"/>
<dbReference type="AlphaFoldDB" id="A0A0M2GZ73"/>
<comment type="caution">
    <text evidence="9">The sequence shown here is derived from an EMBL/GenBank/DDBJ whole genome shotgun (WGS) entry which is preliminary data.</text>
</comment>
<comment type="cofactor">
    <cofactor evidence="1 6 7">
        <name>pyridoxal 5'-phosphate</name>
        <dbReference type="ChEBI" id="CHEBI:597326"/>
    </cofactor>
</comment>
<keyword evidence="4 6" id="KW-0663">Pyridoxal phosphate</keyword>
<dbReference type="InterPro" id="IPR010977">
    <property type="entry name" value="Aromatic_deC"/>
</dbReference>
<dbReference type="GO" id="GO:0033983">
    <property type="term" value="F:diaminobutyrate decarboxylase activity"/>
    <property type="evidence" value="ECO:0007669"/>
    <property type="project" value="UniProtKB-EC"/>
</dbReference>
<dbReference type="SUPFAM" id="SSF53383">
    <property type="entry name" value="PLP-dependent transferases"/>
    <property type="match status" value="1"/>
</dbReference>
<dbReference type="EC" id="4.1.1.86" evidence="9"/>
<evidence type="ECO:0000256" key="5">
    <source>
        <dbReference type="ARBA" id="ARBA00023239"/>
    </source>
</evidence>
<dbReference type="STRING" id="92835.RS81_02232"/>
<dbReference type="PANTHER" id="PTHR11999:SF70">
    <property type="entry name" value="MIP05841P"/>
    <property type="match status" value="1"/>
</dbReference>
<evidence type="ECO:0000256" key="2">
    <source>
        <dbReference type="ARBA" id="ARBA00009533"/>
    </source>
</evidence>
<dbReference type="Proteomes" id="UP000033956">
    <property type="component" value="Unassembled WGS sequence"/>
</dbReference>
<feature type="modified residue" description="N6-(pyridoxal phosphate)lysine" evidence="6">
    <location>
        <position position="315"/>
    </location>
</feature>
<dbReference type="InterPro" id="IPR015421">
    <property type="entry name" value="PyrdxlP-dep_Trfase_major"/>
</dbReference>
<dbReference type="Pfam" id="PF00282">
    <property type="entry name" value="Pyridoxal_deC"/>
    <property type="match status" value="1"/>
</dbReference>
<dbReference type="GO" id="GO:0030170">
    <property type="term" value="F:pyridoxal phosphate binding"/>
    <property type="evidence" value="ECO:0007669"/>
    <property type="project" value="InterPro"/>
</dbReference>
<sequence>MEDQTGATHPNNEDEIPAEGLPTRAGAELHRALDAAHRHAVAWLDSVAERPIRLETDVDGILGALDTTLHDESRSAAAVVDELAAIAEPGLMAMGSPRFYGFVIGGSHPAALAADWLVSAWDQNTGSRQPTPATAGLEEVAGAWLLELLGLPAGSGVGFATGASSANFACLVTARDAVLRDRGYDASTGGLQAGPRLRFLAGDAVHTSVVLAGRLAGLGAPETVGADAQGRIDVPGLERALAADPDAATVVALQAGDVHSGAFDDFAIAIAVARDAGAWVHVDGAFGLWAAASSRYTDLTDGVAEADSWATDAHKTLNVPYDCGVAIVRDEAAMTSSLGAHAAYLPAVAAVSDPYDRVPELSRRARGVTVWAALRALGRRGVADLVDGLADAASALADGFAEIPGLEVLNDVAFTQVCLASGDDAQTLALGEWLRAEGTVWASSSNWQGRAVVRFAVSNRGTDAEAVARTVDAVARGAEALGIR</sequence>
<dbReference type="GO" id="GO:0019752">
    <property type="term" value="P:carboxylic acid metabolic process"/>
    <property type="evidence" value="ECO:0007669"/>
    <property type="project" value="InterPro"/>
</dbReference>
<dbReference type="Gene3D" id="3.90.1150.10">
    <property type="entry name" value="Aspartate Aminotransferase, domain 1"/>
    <property type="match status" value="1"/>
</dbReference>
<dbReference type="EMBL" id="JYIZ01000052">
    <property type="protein sequence ID" value="KJL39138.1"/>
    <property type="molecule type" value="Genomic_DNA"/>
</dbReference>
<name>A0A0M2GZ73_9MICO</name>
<proteinExistence type="inferred from homology"/>
<dbReference type="GO" id="GO:0004058">
    <property type="term" value="F:aromatic-L-amino-acid decarboxylase activity"/>
    <property type="evidence" value="ECO:0007669"/>
    <property type="project" value="UniProtKB-ARBA"/>
</dbReference>
<feature type="compositionally biased region" description="Polar residues" evidence="8">
    <location>
        <begin position="1"/>
        <end position="10"/>
    </location>
</feature>
<dbReference type="Gene3D" id="3.40.640.10">
    <property type="entry name" value="Type I PLP-dependent aspartate aminotransferase-like (Major domain)"/>
    <property type="match status" value="1"/>
</dbReference>
<accession>A0A0M2GZ73</accession>
<evidence type="ECO:0000256" key="7">
    <source>
        <dbReference type="RuleBase" id="RU000382"/>
    </source>
</evidence>
<keyword evidence="3" id="KW-0210">Decarboxylase</keyword>
<dbReference type="PANTHER" id="PTHR11999">
    <property type="entry name" value="GROUP II PYRIDOXAL-5-PHOSPHATE DECARBOXYLASE"/>
    <property type="match status" value="1"/>
</dbReference>
<organism evidence="9 10">
    <name type="scientific">Microbacterium terrae</name>
    <dbReference type="NCBI Taxonomy" id="69369"/>
    <lineage>
        <taxon>Bacteria</taxon>
        <taxon>Bacillati</taxon>
        <taxon>Actinomycetota</taxon>
        <taxon>Actinomycetes</taxon>
        <taxon>Micrococcales</taxon>
        <taxon>Microbacteriaceae</taxon>
        <taxon>Microbacterium</taxon>
    </lineage>
</organism>
<keyword evidence="10" id="KW-1185">Reference proteome</keyword>
<evidence type="ECO:0000313" key="9">
    <source>
        <dbReference type="EMBL" id="KJL39138.1"/>
    </source>
</evidence>
<evidence type="ECO:0000256" key="8">
    <source>
        <dbReference type="SAM" id="MobiDB-lite"/>
    </source>
</evidence>
<keyword evidence="5 7" id="KW-0456">Lyase</keyword>
<evidence type="ECO:0000256" key="3">
    <source>
        <dbReference type="ARBA" id="ARBA00022793"/>
    </source>
</evidence>
<evidence type="ECO:0000313" key="10">
    <source>
        <dbReference type="Proteomes" id="UP000033956"/>
    </source>
</evidence>
<reference evidence="9 10" key="1">
    <citation type="submission" date="2015-02" db="EMBL/GenBank/DDBJ databases">
        <title>Draft genome sequences of ten Microbacterium spp. with emphasis on heavy metal contaminated environments.</title>
        <authorList>
            <person name="Corretto E."/>
        </authorList>
    </citation>
    <scope>NUCLEOTIDE SEQUENCE [LARGE SCALE GENOMIC DNA]</scope>
    <source>
        <strain evidence="9 10">DSM 12510</strain>
    </source>
</reference>
<comment type="similarity">
    <text evidence="2 7">Belongs to the group II decarboxylase family.</text>
</comment>
<dbReference type="InterPro" id="IPR015422">
    <property type="entry name" value="PyrdxlP-dep_Trfase_small"/>
</dbReference>